<accession>A0A0A9HJM3</accession>
<evidence type="ECO:0000313" key="1">
    <source>
        <dbReference type="EMBL" id="JAE36019.1"/>
    </source>
</evidence>
<reference evidence="1" key="2">
    <citation type="journal article" date="2015" name="Data Brief">
        <title>Shoot transcriptome of the giant reed, Arundo donax.</title>
        <authorList>
            <person name="Barrero R.A."/>
            <person name="Guerrero F.D."/>
            <person name="Moolhuijzen P."/>
            <person name="Goolsby J.A."/>
            <person name="Tidwell J."/>
            <person name="Bellgard S.E."/>
            <person name="Bellgard M.I."/>
        </authorList>
    </citation>
    <scope>NUCLEOTIDE SEQUENCE</scope>
    <source>
        <tissue evidence="1">Shoot tissue taken approximately 20 cm above the soil surface</tissue>
    </source>
</reference>
<proteinExistence type="predicted"/>
<dbReference type="EMBL" id="GBRH01161877">
    <property type="protein sequence ID" value="JAE36019.1"/>
    <property type="molecule type" value="Transcribed_RNA"/>
</dbReference>
<sequence>MLSYHCHRKKHHPNIMALRNRASKAQTVLPHMLLDVVLMFNLPSSNEGSLACYHFPKAYPYLPLS</sequence>
<organism evidence="1">
    <name type="scientific">Arundo donax</name>
    <name type="common">Giant reed</name>
    <name type="synonym">Donax arundinaceus</name>
    <dbReference type="NCBI Taxonomy" id="35708"/>
    <lineage>
        <taxon>Eukaryota</taxon>
        <taxon>Viridiplantae</taxon>
        <taxon>Streptophyta</taxon>
        <taxon>Embryophyta</taxon>
        <taxon>Tracheophyta</taxon>
        <taxon>Spermatophyta</taxon>
        <taxon>Magnoliopsida</taxon>
        <taxon>Liliopsida</taxon>
        <taxon>Poales</taxon>
        <taxon>Poaceae</taxon>
        <taxon>PACMAD clade</taxon>
        <taxon>Arundinoideae</taxon>
        <taxon>Arundineae</taxon>
        <taxon>Arundo</taxon>
    </lineage>
</organism>
<dbReference type="AlphaFoldDB" id="A0A0A9HJM3"/>
<reference evidence="1" key="1">
    <citation type="submission" date="2014-09" db="EMBL/GenBank/DDBJ databases">
        <authorList>
            <person name="Magalhaes I.L.F."/>
            <person name="Oliveira U."/>
            <person name="Santos F.R."/>
            <person name="Vidigal T.H.D.A."/>
            <person name="Brescovit A.D."/>
            <person name="Santos A.J."/>
        </authorList>
    </citation>
    <scope>NUCLEOTIDE SEQUENCE</scope>
    <source>
        <tissue evidence="1">Shoot tissue taken approximately 20 cm above the soil surface</tissue>
    </source>
</reference>
<name>A0A0A9HJM3_ARUDO</name>
<protein>
    <submittedName>
        <fullName evidence="1">Uncharacterized protein</fullName>
    </submittedName>
</protein>